<evidence type="ECO:0000256" key="3">
    <source>
        <dbReference type="ARBA" id="ARBA00022475"/>
    </source>
</evidence>
<dbReference type="HAMAP" id="MF_00236">
    <property type="entry name" value="TatA_E"/>
    <property type="match status" value="1"/>
</dbReference>
<dbReference type="InterPro" id="IPR003369">
    <property type="entry name" value="TatA/B/E"/>
</dbReference>
<proteinExistence type="inferred from homology"/>
<comment type="function">
    <text evidence="9">Part of the twin-arginine translocation (Tat) system that transports large folded proteins containing a characteristic twin-arginine motif in their signal peptide across membranes. TatA could form the protein-conducting channel of the Tat system.</text>
</comment>
<evidence type="ECO:0000313" key="12">
    <source>
        <dbReference type="Proteomes" id="UP000286934"/>
    </source>
</evidence>
<keyword evidence="6 9" id="KW-1133">Transmembrane helix</keyword>
<keyword evidence="12" id="KW-1185">Reference proteome</keyword>
<keyword evidence="4 9" id="KW-0812">Transmembrane</keyword>
<comment type="caution">
    <text evidence="11">The sequence shown here is derived from an EMBL/GenBank/DDBJ whole genome shotgun (WGS) entry which is preliminary data.</text>
</comment>
<reference evidence="12" key="1">
    <citation type="journal article" date="2018" name="Front. Microbiol.">
        <title>Genome-Based Analysis Reveals the Taxonomy and Diversity of the Family Idiomarinaceae.</title>
        <authorList>
            <person name="Liu Y."/>
            <person name="Lai Q."/>
            <person name="Shao Z."/>
        </authorList>
    </citation>
    <scope>NUCLEOTIDE SEQUENCE [LARGE SCALE GENOMIC DNA]</scope>
    <source>
        <strain evidence="12">AIS</strain>
    </source>
</reference>
<dbReference type="RefSeq" id="WP_126807547.1">
    <property type="nucleotide sequence ID" value="NZ_PIPP01000003.1"/>
</dbReference>
<dbReference type="GO" id="GO:0033281">
    <property type="term" value="C:TAT protein transport complex"/>
    <property type="evidence" value="ECO:0007669"/>
    <property type="project" value="UniProtKB-UniRule"/>
</dbReference>
<organism evidence="11 12">
    <name type="scientific">Aliidiomarina shirensis</name>
    <dbReference type="NCBI Taxonomy" id="1048642"/>
    <lineage>
        <taxon>Bacteria</taxon>
        <taxon>Pseudomonadati</taxon>
        <taxon>Pseudomonadota</taxon>
        <taxon>Gammaproteobacteria</taxon>
        <taxon>Alteromonadales</taxon>
        <taxon>Idiomarinaceae</taxon>
        <taxon>Aliidiomarina</taxon>
    </lineage>
</organism>
<keyword evidence="5 9" id="KW-0653">Protein transport</keyword>
<comment type="subunit">
    <text evidence="9">The Tat system comprises two distinct complexes: a TatABC complex, containing multiple copies of TatA, TatB and TatC subunits, and a separate TatA complex, containing only TatA subunits. Substrates initially bind to the TatABC complex, which probably triggers association of the separate TatA complex to form the active translocon.</text>
</comment>
<keyword evidence="3 9" id="KW-1003">Cell membrane</keyword>
<evidence type="ECO:0000313" key="11">
    <source>
        <dbReference type="EMBL" id="RUO36790.1"/>
    </source>
</evidence>
<keyword evidence="7 9" id="KW-0811">Translocation</keyword>
<accession>A0A432WSP4</accession>
<dbReference type="Gene3D" id="1.20.5.3310">
    <property type="match status" value="1"/>
</dbReference>
<sequence length="74" mass="8087">MGGVSIWQLLIILAIAVLLFGGKRLRSLGSDLGSAIKGFKKEMDEDKTKKDNQSDTTKPQDTDGEDDKNGPTRH</sequence>
<dbReference type="Pfam" id="PF02416">
    <property type="entry name" value="TatA_B_E"/>
    <property type="match status" value="1"/>
</dbReference>
<gene>
    <name evidence="9" type="primary">tatA</name>
    <name evidence="11" type="ORF">CWE13_08035</name>
</gene>
<comment type="subcellular location">
    <subcellularLocation>
        <location evidence="1 9">Cell membrane</location>
        <topology evidence="1 9">Single-pass membrane protein</topology>
    </subcellularLocation>
</comment>
<evidence type="ECO:0000256" key="7">
    <source>
        <dbReference type="ARBA" id="ARBA00023010"/>
    </source>
</evidence>
<name>A0A432WSP4_9GAMM</name>
<protein>
    <recommendedName>
        <fullName evidence="9">Sec-independent protein translocase protein TatA</fullName>
    </recommendedName>
</protein>
<dbReference type="GO" id="GO:0008320">
    <property type="term" value="F:protein transmembrane transporter activity"/>
    <property type="evidence" value="ECO:0007669"/>
    <property type="project" value="UniProtKB-UniRule"/>
</dbReference>
<evidence type="ECO:0000256" key="4">
    <source>
        <dbReference type="ARBA" id="ARBA00022692"/>
    </source>
</evidence>
<evidence type="ECO:0000256" key="10">
    <source>
        <dbReference type="SAM" id="MobiDB-lite"/>
    </source>
</evidence>
<evidence type="ECO:0000256" key="6">
    <source>
        <dbReference type="ARBA" id="ARBA00022989"/>
    </source>
</evidence>
<dbReference type="PANTHER" id="PTHR42982">
    <property type="entry name" value="SEC-INDEPENDENT PROTEIN TRANSLOCASE PROTEIN TATA"/>
    <property type="match status" value="1"/>
</dbReference>
<evidence type="ECO:0000256" key="9">
    <source>
        <dbReference type="HAMAP-Rule" id="MF_00236"/>
    </source>
</evidence>
<evidence type="ECO:0000256" key="1">
    <source>
        <dbReference type="ARBA" id="ARBA00004162"/>
    </source>
</evidence>
<dbReference type="InterPro" id="IPR006312">
    <property type="entry name" value="TatA/E"/>
</dbReference>
<dbReference type="Proteomes" id="UP000286934">
    <property type="component" value="Unassembled WGS sequence"/>
</dbReference>
<dbReference type="AlphaFoldDB" id="A0A432WSP4"/>
<evidence type="ECO:0000256" key="5">
    <source>
        <dbReference type="ARBA" id="ARBA00022927"/>
    </source>
</evidence>
<comment type="similarity">
    <text evidence="9">Belongs to the TatA/E family.</text>
</comment>
<evidence type="ECO:0000256" key="8">
    <source>
        <dbReference type="ARBA" id="ARBA00023136"/>
    </source>
</evidence>
<feature type="transmembrane region" description="Helical" evidence="9">
    <location>
        <begin position="6"/>
        <end position="22"/>
    </location>
</feature>
<dbReference type="NCBIfam" id="TIGR01411">
    <property type="entry name" value="tatAE"/>
    <property type="match status" value="1"/>
</dbReference>
<dbReference type="PANTHER" id="PTHR42982:SF1">
    <property type="entry name" value="SEC-INDEPENDENT PROTEIN TRANSLOCASE PROTEIN TATA"/>
    <property type="match status" value="1"/>
</dbReference>
<dbReference type="GO" id="GO:0043953">
    <property type="term" value="P:protein transport by the Tat complex"/>
    <property type="evidence" value="ECO:0007669"/>
    <property type="project" value="UniProtKB-UniRule"/>
</dbReference>
<keyword evidence="8 9" id="KW-0472">Membrane</keyword>
<evidence type="ECO:0000256" key="2">
    <source>
        <dbReference type="ARBA" id="ARBA00022448"/>
    </source>
</evidence>
<keyword evidence="2 9" id="KW-0813">Transport</keyword>
<dbReference type="EMBL" id="PIPP01000003">
    <property type="protein sequence ID" value="RUO36790.1"/>
    <property type="molecule type" value="Genomic_DNA"/>
</dbReference>
<feature type="region of interest" description="Disordered" evidence="10">
    <location>
        <begin position="39"/>
        <end position="74"/>
    </location>
</feature>